<dbReference type="PANTHER" id="PTHR47955">
    <property type="entry name" value="CYTOCHROME P450 FAMILY 71 PROTEIN"/>
    <property type="match status" value="1"/>
</dbReference>
<dbReference type="SUPFAM" id="SSF48264">
    <property type="entry name" value="Cytochrome P450"/>
    <property type="match status" value="1"/>
</dbReference>
<dbReference type="Gene3D" id="1.10.630.10">
    <property type="entry name" value="Cytochrome P450"/>
    <property type="match status" value="1"/>
</dbReference>
<keyword evidence="3" id="KW-0408">Iron</keyword>
<evidence type="ECO:0000313" key="4">
    <source>
        <dbReference type="EMBL" id="KAK6917016.1"/>
    </source>
</evidence>
<dbReference type="Proteomes" id="UP001370490">
    <property type="component" value="Unassembled WGS sequence"/>
</dbReference>
<protein>
    <submittedName>
        <fullName evidence="4">Uncharacterized protein</fullName>
    </submittedName>
</protein>
<reference evidence="4 5" key="1">
    <citation type="submission" date="2023-12" db="EMBL/GenBank/DDBJ databases">
        <title>A high-quality genome assembly for Dillenia turbinata (Dilleniales).</title>
        <authorList>
            <person name="Chanderbali A."/>
        </authorList>
    </citation>
    <scope>NUCLEOTIDE SEQUENCE [LARGE SCALE GENOMIC DNA]</scope>
    <source>
        <strain evidence="4">LSX21</strain>
        <tissue evidence="4">Leaf</tissue>
    </source>
</reference>
<proteinExistence type="inferred from homology"/>
<dbReference type="EMBL" id="JBAMMX010000023">
    <property type="protein sequence ID" value="KAK6917016.1"/>
    <property type="molecule type" value="Genomic_DNA"/>
</dbReference>
<dbReference type="AlphaFoldDB" id="A0AAN8US54"/>
<dbReference type="GO" id="GO:0005506">
    <property type="term" value="F:iron ion binding"/>
    <property type="evidence" value="ECO:0007669"/>
    <property type="project" value="InterPro"/>
</dbReference>
<keyword evidence="2" id="KW-0479">Metal-binding</keyword>
<evidence type="ECO:0000256" key="3">
    <source>
        <dbReference type="ARBA" id="ARBA00023004"/>
    </source>
</evidence>
<comment type="similarity">
    <text evidence="1">Belongs to the cytochrome P450 family.</text>
</comment>
<keyword evidence="5" id="KW-1185">Reference proteome</keyword>
<organism evidence="4 5">
    <name type="scientific">Dillenia turbinata</name>
    <dbReference type="NCBI Taxonomy" id="194707"/>
    <lineage>
        <taxon>Eukaryota</taxon>
        <taxon>Viridiplantae</taxon>
        <taxon>Streptophyta</taxon>
        <taxon>Embryophyta</taxon>
        <taxon>Tracheophyta</taxon>
        <taxon>Spermatophyta</taxon>
        <taxon>Magnoliopsida</taxon>
        <taxon>eudicotyledons</taxon>
        <taxon>Gunneridae</taxon>
        <taxon>Pentapetalae</taxon>
        <taxon>Dilleniales</taxon>
        <taxon>Dilleniaceae</taxon>
        <taxon>Dillenia</taxon>
    </lineage>
</organism>
<dbReference type="GO" id="GO:0004497">
    <property type="term" value="F:monooxygenase activity"/>
    <property type="evidence" value="ECO:0007669"/>
    <property type="project" value="InterPro"/>
</dbReference>
<gene>
    <name evidence="4" type="ORF">RJ641_017767</name>
</gene>
<accession>A0AAN8US54</accession>
<evidence type="ECO:0000313" key="5">
    <source>
        <dbReference type="Proteomes" id="UP001370490"/>
    </source>
</evidence>
<name>A0AAN8US54_9MAGN</name>
<comment type="caution">
    <text evidence="4">The sequence shown here is derived from an EMBL/GenBank/DDBJ whole genome shotgun (WGS) entry which is preliminary data.</text>
</comment>
<sequence>MNSKVERFEEKDCVDVLLHLKSGSLARIDRIMDNIKALILRFRDSPLDNSLSSLLFCGERRRCPRISLNLIMLEYVIANLLYWFDWELLNGEVLDMNEAQGAIVQKKIPLRLVPTPYNH</sequence>
<dbReference type="PANTHER" id="PTHR47955:SF15">
    <property type="entry name" value="CYTOCHROME P450 71A2-LIKE"/>
    <property type="match status" value="1"/>
</dbReference>
<evidence type="ECO:0000256" key="2">
    <source>
        <dbReference type="ARBA" id="ARBA00022723"/>
    </source>
</evidence>
<dbReference type="GO" id="GO:0020037">
    <property type="term" value="F:heme binding"/>
    <property type="evidence" value="ECO:0007669"/>
    <property type="project" value="InterPro"/>
</dbReference>
<dbReference type="GO" id="GO:0016705">
    <property type="term" value="F:oxidoreductase activity, acting on paired donors, with incorporation or reduction of molecular oxygen"/>
    <property type="evidence" value="ECO:0007669"/>
    <property type="project" value="InterPro"/>
</dbReference>
<evidence type="ECO:0000256" key="1">
    <source>
        <dbReference type="ARBA" id="ARBA00010617"/>
    </source>
</evidence>
<dbReference type="InterPro" id="IPR036396">
    <property type="entry name" value="Cyt_P450_sf"/>
</dbReference>